<comment type="caution">
    <text evidence="2">The sequence shown here is derived from an EMBL/GenBank/DDBJ whole genome shotgun (WGS) entry which is preliminary data.</text>
</comment>
<evidence type="ECO:0000313" key="3">
    <source>
        <dbReference type="Proteomes" id="UP001331761"/>
    </source>
</evidence>
<sequence>MQLAAKMVDFAFSSDESCSIVSLGVGRDVEAELSMKHDMPFCAFFGADPVKEPNQDMFETAGVFYNIAVGGRNGTSLATVLEPDTRSYRIREVNHVDIATFLARFVRKQYIDQLIIDIEWAEYDVLPYLVKTGDLENSDVVLCQVML</sequence>
<reference evidence="2 3" key="1">
    <citation type="submission" date="2019-10" db="EMBL/GenBank/DDBJ databases">
        <title>Assembly and Annotation for the nematode Trichostrongylus colubriformis.</title>
        <authorList>
            <person name="Martin J."/>
        </authorList>
    </citation>
    <scope>NUCLEOTIDE SEQUENCE [LARGE SCALE GENOMIC DNA]</scope>
    <source>
        <strain evidence="2">G859</strain>
        <tissue evidence="2">Whole worm</tissue>
    </source>
</reference>
<dbReference type="EMBL" id="WIXE01001596">
    <property type="protein sequence ID" value="KAK5985552.1"/>
    <property type="molecule type" value="Genomic_DNA"/>
</dbReference>
<feature type="domain" description="Methyltransferase FkbM" evidence="1">
    <location>
        <begin position="18"/>
        <end position="133"/>
    </location>
</feature>
<dbReference type="PANTHER" id="PTHR22989:SF10">
    <property type="entry name" value="METHYLTRANSFERASE FKBM DOMAIN-CONTAINING PROTEIN"/>
    <property type="match status" value="1"/>
</dbReference>
<dbReference type="InterPro" id="IPR006342">
    <property type="entry name" value="FkbM_mtfrase"/>
</dbReference>
<name>A0AAN8FW17_TRICO</name>
<dbReference type="PANTHER" id="PTHR22989">
    <property type="entry name" value="UNCHARACTERIZED DUF13 C.ELEGANS"/>
    <property type="match status" value="1"/>
</dbReference>
<dbReference type="Pfam" id="PF05050">
    <property type="entry name" value="Methyltransf_21"/>
    <property type="match status" value="1"/>
</dbReference>
<proteinExistence type="predicted"/>
<dbReference type="AlphaFoldDB" id="A0AAN8FW17"/>
<dbReference type="Proteomes" id="UP001331761">
    <property type="component" value="Unassembled WGS sequence"/>
</dbReference>
<protein>
    <recommendedName>
        <fullName evidence="1">Methyltransferase FkbM domain-containing protein</fullName>
    </recommendedName>
</protein>
<keyword evidence="3" id="KW-1185">Reference proteome</keyword>
<organism evidence="2 3">
    <name type="scientific">Trichostrongylus colubriformis</name>
    <name type="common">Black scour worm</name>
    <dbReference type="NCBI Taxonomy" id="6319"/>
    <lineage>
        <taxon>Eukaryota</taxon>
        <taxon>Metazoa</taxon>
        <taxon>Ecdysozoa</taxon>
        <taxon>Nematoda</taxon>
        <taxon>Chromadorea</taxon>
        <taxon>Rhabditida</taxon>
        <taxon>Rhabditina</taxon>
        <taxon>Rhabditomorpha</taxon>
        <taxon>Strongyloidea</taxon>
        <taxon>Trichostrongylidae</taxon>
        <taxon>Trichostrongylus</taxon>
    </lineage>
</organism>
<evidence type="ECO:0000259" key="1">
    <source>
        <dbReference type="Pfam" id="PF05050"/>
    </source>
</evidence>
<gene>
    <name evidence="2" type="ORF">GCK32_007339</name>
</gene>
<evidence type="ECO:0000313" key="2">
    <source>
        <dbReference type="EMBL" id="KAK5985552.1"/>
    </source>
</evidence>
<accession>A0AAN8FW17</accession>